<dbReference type="Proteomes" id="UP000773064">
    <property type="component" value="Unassembled WGS sequence"/>
</dbReference>
<keyword evidence="1" id="KW-0812">Transmembrane</keyword>
<name>A0ABS5UPC6_9BIFI</name>
<gene>
    <name evidence="2" type="ORF">JS528_05050</name>
</gene>
<keyword evidence="3" id="KW-1185">Reference proteome</keyword>
<sequence length="87" mass="8938">MTTAHLTKTTIKAASVKAAKPSDRDYAVYVLAAVVLALVVCLVAAALTEGVIAGVFQVAAMSAFVMLVAVVASVIGTGRYLSINARR</sequence>
<organism evidence="2 3">
    <name type="scientific">Bifidobacterium santillanense</name>
    <dbReference type="NCBI Taxonomy" id="2809028"/>
    <lineage>
        <taxon>Bacteria</taxon>
        <taxon>Bacillati</taxon>
        <taxon>Actinomycetota</taxon>
        <taxon>Actinomycetes</taxon>
        <taxon>Bifidobacteriales</taxon>
        <taxon>Bifidobacteriaceae</taxon>
        <taxon>Bifidobacterium</taxon>
    </lineage>
</organism>
<reference evidence="2 3" key="1">
    <citation type="journal article" date="2021" name="Environ. Microbiol.">
        <title>Genetic insights into the dark matter of the mammalian gut microbiota through targeted genome reconstruction.</title>
        <authorList>
            <person name="Lugli G.A."/>
            <person name="Alessandri G."/>
            <person name="Milani C."/>
            <person name="Viappiani A."/>
            <person name="Fontana F."/>
            <person name="Tarracchini C."/>
            <person name="Mancabelli L."/>
            <person name="Argentini C."/>
            <person name="Ruiz L."/>
            <person name="Margolles A."/>
            <person name="van Sinderen D."/>
            <person name="Turroni F."/>
            <person name="Ventura M."/>
        </authorList>
    </citation>
    <scope>NUCLEOTIDE SEQUENCE [LARGE SCALE GENOMIC DNA]</scope>
    <source>
        <strain evidence="2 3">MA2</strain>
    </source>
</reference>
<evidence type="ECO:0000313" key="3">
    <source>
        <dbReference type="Proteomes" id="UP000773064"/>
    </source>
</evidence>
<feature type="transmembrane region" description="Helical" evidence="1">
    <location>
        <begin position="59"/>
        <end position="81"/>
    </location>
</feature>
<comment type="caution">
    <text evidence="2">The sequence shown here is derived from an EMBL/GenBank/DDBJ whole genome shotgun (WGS) entry which is preliminary data.</text>
</comment>
<keyword evidence="1" id="KW-1133">Transmembrane helix</keyword>
<feature type="transmembrane region" description="Helical" evidence="1">
    <location>
        <begin position="26"/>
        <end position="47"/>
    </location>
</feature>
<proteinExistence type="predicted"/>
<evidence type="ECO:0000313" key="2">
    <source>
        <dbReference type="EMBL" id="MBT1172729.1"/>
    </source>
</evidence>
<dbReference type="RefSeq" id="WP_214358009.1">
    <property type="nucleotide sequence ID" value="NZ_JAFEJS010000004.1"/>
</dbReference>
<protein>
    <submittedName>
        <fullName evidence="2">Uncharacterized protein</fullName>
    </submittedName>
</protein>
<dbReference type="EMBL" id="JAFEJS010000004">
    <property type="protein sequence ID" value="MBT1172729.1"/>
    <property type="molecule type" value="Genomic_DNA"/>
</dbReference>
<keyword evidence="1" id="KW-0472">Membrane</keyword>
<accession>A0ABS5UPC6</accession>
<evidence type="ECO:0000256" key="1">
    <source>
        <dbReference type="SAM" id="Phobius"/>
    </source>
</evidence>